<gene>
    <name evidence="7" type="ORF">PEVE_00025201</name>
</gene>
<dbReference type="Proteomes" id="UP001159427">
    <property type="component" value="Unassembled WGS sequence"/>
</dbReference>
<evidence type="ECO:0000256" key="1">
    <source>
        <dbReference type="ARBA" id="ARBA00008266"/>
    </source>
</evidence>
<name>A0ABN8M8P7_9CNID</name>
<evidence type="ECO:0000256" key="3">
    <source>
        <dbReference type="ARBA" id="ARBA00022801"/>
    </source>
</evidence>
<dbReference type="InterPro" id="IPR020476">
    <property type="entry name" value="Nudix_hydrolase"/>
</dbReference>
<sequence length="441" mass="50435">MIKNRGNSIRTKDEDGYTRRAGCVCFRTDQEKEVRHIWLLHMAEHMSRPAVRPDTVLLISSSRHPGRWVVPSGGVEPGEEPKEAAVREVVEEAGVRGKLGRFLGEFQNDANQSRTAVYVLIVTEELERWQEDVGRIRSWFSVDEAKIMLSEKPYQREYLLKACSGSMINVSYITDVLYGGVDFSLPGNGGWECVEFLTSKQRLIETVVYETFTLFVFWKMLGRVSIPRELPAYREGTGVGKRLLLVLLCLIFGIEIGFKFATKQVIFLLNPCHVVTAIQIYLLAVPPSKRVLCVFRVHNYLLFGALQAIIFPVVNTRLLPFEVVTYWLQHILIVLVVPFFLITCQGPFTLEPVWDFTWATLTFTLFSFYMLLFLQPLGMILHVNLNNTMCPALSDPFSGPYYRIIACCHQPAMMFLIGKVFCIIGHEFVALLYRTQPEKLE</sequence>
<comment type="catalytic activity">
    <reaction evidence="4">
        <text>diphospho-myo-inositol polyphosphate + H2O = myo-inositol polyphosphate + phosphate.</text>
        <dbReference type="EC" id="3.6.1.52"/>
    </reaction>
</comment>
<feature type="transmembrane region" description="Helical" evidence="5">
    <location>
        <begin position="297"/>
        <end position="314"/>
    </location>
</feature>
<dbReference type="PANTHER" id="PTHR20948:SF2">
    <property type="entry name" value="TRANSMEMBRANE PROTEIN 164"/>
    <property type="match status" value="1"/>
</dbReference>
<evidence type="ECO:0000256" key="2">
    <source>
        <dbReference type="ARBA" id="ARBA00012527"/>
    </source>
</evidence>
<feature type="transmembrane region" description="Helical" evidence="5">
    <location>
        <begin position="326"/>
        <end position="344"/>
    </location>
</feature>
<evidence type="ECO:0000259" key="6">
    <source>
        <dbReference type="PROSITE" id="PS51462"/>
    </source>
</evidence>
<reference evidence="7 8" key="1">
    <citation type="submission" date="2022-05" db="EMBL/GenBank/DDBJ databases">
        <authorList>
            <consortium name="Genoscope - CEA"/>
            <person name="William W."/>
        </authorList>
    </citation>
    <scope>NUCLEOTIDE SEQUENCE [LARGE SCALE GENOMIC DNA]</scope>
</reference>
<keyword evidence="5" id="KW-0472">Membrane</keyword>
<keyword evidence="8" id="KW-1185">Reference proteome</keyword>
<dbReference type="Gene3D" id="3.90.79.10">
    <property type="entry name" value="Nucleoside Triphosphate Pyrophosphohydrolase"/>
    <property type="match status" value="1"/>
</dbReference>
<dbReference type="PROSITE" id="PS00893">
    <property type="entry name" value="NUDIX_BOX"/>
    <property type="match status" value="1"/>
</dbReference>
<dbReference type="CDD" id="cd04666">
    <property type="entry name" value="NUDIX_DIPP2_like_Nudt4"/>
    <property type="match status" value="1"/>
</dbReference>
<organism evidence="7 8">
    <name type="scientific">Porites evermanni</name>
    <dbReference type="NCBI Taxonomy" id="104178"/>
    <lineage>
        <taxon>Eukaryota</taxon>
        <taxon>Metazoa</taxon>
        <taxon>Cnidaria</taxon>
        <taxon>Anthozoa</taxon>
        <taxon>Hexacorallia</taxon>
        <taxon>Scleractinia</taxon>
        <taxon>Fungiina</taxon>
        <taxon>Poritidae</taxon>
        <taxon>Porites</taxon>
    </lineage>
</organism>
<dbReference type="EC" id="3.6.1.52" evidence="2"/>
<dbReference type="PROSITE" id="PS51462">
    <property type="entry name" value="NUDIX"/>
    <property type="match status" value="1"/>
</dbReference>
<keyword evidence="5" id="KW-0812">Transmembrane</keyword>
<feature type="transmembrane region" description="Helical" evidence="5">
    <location>
        <begin position="243"/>
        <end position="261"/>
    </location>
</feature>
<evidence type="ECO:0000313" key="7">
    <source>
        <dbReference type="EMBL" id="CAH3025157.1"/>
    </source>
</evidence>
<comment type="caution">
    <text evidence="7">The sequence shown here is derived from an EMBL/GenBank/DDBJ whole genome shotgun (WGS) entry which is preliminary data.</text>
</comment>
<dbReference type="InterPro" id="IPR000086">
    <property type="entry name" value="NUDIX_hydrolase_dom"/>
</dbReference>
<dbReference type="Pfam" id="PF14808">
    <property type="entry name" value="TMEM164"/>
    <property type="match status" value="1"/>
</dbReference>
<keyword evidence="3" id="KW-0378">Hydrolase</keyword>
<protein>
    <recommendedName>
        <fullName evidence="2">diphosphoinositol-polyphosphate diphosphatase</fullName>
        <ecNumber evidence="2">3.6.1.52</ecNumber>
    </recommendedName>
</protein>
<proteinExistence type="inferred from homology"/>
<comment type="similarity">
    <text evidence="1">Belongs to the Nudix hydrolase family. DIPP subfamily.</text>
</comment>
<evidence type="ECO:0000256" key="5">
    <source>
        <dbReference type="SAM" id="Phobius"/>
    </source>
</evidence>
<evidence type="ECO:0000256" key="4">
    <source>
        <dbReference type="ARBA" id="ARBA00033994"/>
    </source>
</evidence>
<evidence type="ECO:0000313" key="8">
    <source>
        <dbReference type="Proteomes" id="UP001159427"/>
    </source>
</evidence>
<dbReference type="InterPro" id="IPR015797">
    <property type="entry name" value="NUDIX_hydrolase-like_dom_sf"/>
</dbReference>
<dbReference type="PANTHER" id="PTHR20948">
    <property type="entry name" value="TRANSMEMBRANE PROTEIN 164"/>
    <property type="match status" value="1"/>
</dbReference>
<dbReference type="InterPro" id="IPR047198">
    <property type="entry name" value="DDP-like_NUDIX"/>
</dbReference>
<dbReference type="EMBL" id="CALNXI010000339">
    <property type="protein sequence ID" value="CAH3025157.1"/>
    <property type="molecule type" value="Genomic_DNA"/>
</dbReference>
<keyword evidence="5" id="KW-1133">Transmembrane helix</keyword>
<feature type="domain" description="Nudix hydrolase" evidence="6">
    <location>
        <begin position="16"/>
        <end position="162"/>
    </location>
</feature>
<accession>A0ABN8M8P7</accession>
<feature type="transmembrane region" description="Helical" evidence="5">
    <location>
        <begin position="267"/>
        <end position="285"/>
    </location>
</feature>
<dbReference type="SUPFAM" id="SSF55811">
    <property type="entry name" value="Nudix"/>
    <property type="match status" value="1"/>
</dbReference>
<dbReference type="Pfam" id="PF00293">
    <property type="entry name" value="NUDIX"/>
    <property type="match status" value="1"/>
</dbReference>
<dbReference type="InterPro" id="IPR026508">
    <property type="entry name" value="TMEM164"/>
</dbReference>
<feature type="transmembrane region" description="Helical" evidence="5">
    <location>
        <begin position="356"/>
        <end position="381"/>
    </location>
</feature>
<dbReference type="PRINTS" id="PR00502">
    <property type="entry name" value="NUDIXFAMILY"/>
</dbReference>
<feature type="transmembrane region" description="Helical" evidence="5">
    <location>
        <begin position="401"/>
        <end position="424"/>
    </location>
</feature>
<dbReference type="InterPro" id="IPR020084">
    <property type="entry name" value="NUDIX_hydrolase_CS"/>
</dbReference>